<feature type="domain" description="Cation efflux protein transmembrane" evidence="8">
    <location>
        <begin position="26"/>
        <end position="219"/>
    </location>
</feature>
<evidence type="ECO:0000256" key="2">
    <source>
        <dbReference type="ARBA" id="ARBA00008114"/>
    </source>
</evidence>
<dbReference type="InterPro" id="IPR002524">
    <property type="entry name" value="Cation_efflux"/>
</dbReference>
<dbReference type="SUPFAM" id="SSF160240">
    <property type="entry name" value="Cation efflux protein cytoplasmic domain-like"/>
    <property type="match status" value="1"/>
</dbReference>
<proteinExistence type="inferred from homology"/>
<feature type="transmembrane region" description="Helical" evidence="7">
    <location>
        <begin position="92"/>
        <end position="110"/>
    </location>
</feature>
<evidence type="ECO:0000256" key="6">
    <source>
        <dbReference type="ARBA" id="ARBA00023136"/>
    </source>
</evidence>
<keyword evidence="4 7" id="KW-0812">Transmembrane</keyword>
<dbReference type="PANTHER" id="PTHR43840">
    <property type="entry name" value="MITOCHONDRIAL METAL TRANSPORTER 1-RELATED"/>
    <property type="match status" value="1"/>
</dbReference>
<dbReference type="PANTHER" id="PTHR43840:SF15">
    <property type="entry name" value="MITOCHONDRIAL METAL TRANSPORTER 1-RELATED"/>
    <property type="match status" value="1"/>
</dbReference>
<evidence type="ECO:0000256" key="7">
    <source>
        <dbReference type="SAM" id="Phobius"/>
    </source>
</evidence>
<evidence type="ECO:0000256" key="4">
    <source>
        <dbReference type="ARBA" id="ARBA00022692"/>
    </source>
</evidence>
<evidence type="ECO:0000256" key="1">
    <source>
        <dbReference type="ARBA" id="ARBA00004141"/>
    </source>
</evidence>
<organism evidence="10 11">
    <name type="scientific">Campylobacter anatolicus</name>
    <dbReference type="NCBI Taxonomy" id="2829105"/>
    <lineage>
        <taxon>Bacteria</taxon>
        <taxon>Pseudomonadati</taxon>
        <taxon>Campylobacterota</taxon>
        <taxon>Epsilonproteobacteria</taxon>
        <taxon>Campylobacterales</taxon>
        <taxon>Campylobacteraceae</taxon>
        <taxon>Campylobacter</taxon>
    </lineage>
</organism>
<keyword evidence="5 7" id="KW-1133">Transmembrane helix</keyword>
<evidence type="ECO:0000259" key="9">
    <source>
        <dbReference type="Pfam" id="PF16916"/>
    </source>
</evidence>
<dbReference type="Pfam" id="PF16916">
    <property type="entry name" value="ZT_dimer"/>
    <property type="match status" value="1"/>
</dbReference>
<dbReference type="InterPro" id="IPR027470">
    <property type="entry name" value="Cation_efflux_CTD"/>
</dbReference>
<reference evidence="10 11" key="1">
    <citation type="submission" date="2021-04" db="EMBL/GenBank/DDBJ databases">
        <title>Molecular and phenotypic characterization and identification of bacterial isolates recovered from the Anatolian ground squirrels (Spermophilus xanthoprymnus) and which have the potential to form a new species in the Campylobacter genus.</title>
        <authorList>
            <person name="Aydin F."/>
            <person name="Abay S."/>
            <person name="Kayman T."/>
            <person name="Karakaya E."/>
            <person name="Mustak H.K."/>
            <person name="Mustak I.B."/>
            <person name="Bilgin N."/>
            <person name="Duzler A."/>
            <person name="Sahin O."/>
            <person name="Guran O."/>
            <person name="Saticioglu I.B."/>
        </authorList>
    </citation>
    <scope>NUCLEOTIDE SEQUENCE [LARGE SCALE GENOMIC DNA]</scope>
    <source>
        <strain evidence="11">faydin-G24</strain>
    </source>
</reference>
<dbReference type="EMBL" id="JAGSSW010000003">
    <property type="protein sequence ID" value="MBR8463827.1"/>
    <property type="molecule type" value="Genomic_DNA"/>
</dbReference>
<sequence>MAKFDYEINKNLSATKQDDGEKVAIIVAGTTAFTLSIIKFIVGFISGSLSVMGSAIDSALDCIVSVLNFFALKKSRAPANFNFNFGYTKLEAIAALFEGIFIIFVAVFIFYESILKFKTPNADMNAQNAIYVMIFSLVITAILIIFLNSVAKRTNNLIIKADALHYKSDFYTNLAIIIALVIINFTGLVIIDAIFGIIISGYIAHSAINLIKESFAVLLDKALSGEMIEEIKRIISAKNEILSYHYLTSRYSGNICFLSVHLVFGRHILLFDAHTISDEIESEIKRKFSQFEWEITFHFDPCDDRFGECRL</sequence>
<dbReference type="SUPFAM" id="SSF161111">
    <property type="entry name" value="Cation efflux protein transmembrane domain-like"/>
    <property type="match status" value="1"/>
</dbReference>
<dbReference type="InterPro" id="IPR050291">
    <property type="entry name" value="CDF_Transporter"/>
</dbReference>
<dbReference type="Gene3D" id="1.20.1510.10">
    <property type="entry name" value="Cation efflux protein transmembrane domain"/>
    <property type="match status" value="1"/>
</dbReference>
<dbReference type="NCBIfam" id="TIGR01297">
    <property type="entry name" value="CDF"/>
    <property type="match status" value="1"/>
</dbReference>
<comment type="subcellular location">
    <subcellularLocation>
        <location evidence="1">Membrane</location>
        <topology evidence="1">Multi-pass membrane protein</topology>
    </subcellularLocation>
</comment>
<evidence type="ECO:0000259" key="8">
    <source>
        <dbReference type="Pfam" id="PF01545"/>
    </source>
</evidence>
<keyword evidence="11" id="KW-1185">Reference proteome</keyword>
<evidence type="ECO:0000313" key="11">
    <source>
        <dbReference type="Proteomes" id="UP000682951"/>
    </source>
</evidence>
<evidence type="ECO:0000256" key="3">
    <source>
        <dbReference type="ARBA" id="ARBA00022448"/>
    </source>
</evidence>
<feature type="transmembrane region" description="Helical" evidence="7">
    <location>
        <begin position="171"/>
        <end position="204"/>
    </location>
</feature>
<gene>
    <name evidence="10" type="ORF">KDD93_04455</name>
</gene>
<comment type="caution">
    <text evidence="10">The sequence shown here is derived from an EMBL/GenBank/DDBJ whole genome shotgun (WGS) entry which is preliminary data.</text>
</comment>
<evidence type="ECO:0000313" key="10">
    <source>
        <dbReference type="EMBL" id="MBR8463827.1"/>
    </source>
</evidence>
<feature type="transmembrane region" description="Helical" evidence="7">
    <location>
        <begin position="130"/>
        <end position="150"/>
    </location>
</feature>
<protein>
    <submittedName>
        <fullName evidence="10">Cation transporter</fullName>
    </submittedName>
</protein>
<keyword evidence="6 7" id="KW-0472">Membrane</keyword>
<name>A0ABS5HJM1_9BACT</name>
<dbReference type="InterPro" id="IPR036837">
    <property type="entry name" value="Cation_efflux_CTD_sf"/>
</dbReference>
<dbReference type="Gene3D" id="3.30.70.1350">
    <property type="entry name" value="Cation efflux protein, cytoplasmic domain"/>
    <property type="match status" value="1"/>
</dbReference>
<dbReference type="RefSeq" id="WP_212141871.1">
    <property type="nucleotide sequence ID" value="NZ_JAGSSW010000003.1"/>
</dbReference>
<dbReference type="Pfam" id="PF01545">
    <property type="entry name" value="Cation_efflux"/>
    <property type="match status" value="1"/>
</dbReference>
<evidence type="ECO:0000256" key="5">
    <source>
        <dbReference type="ARBA" id="ARBA00022989"/>
    </source>
</evidence>
<dbReference type="Proteomes" id="UP000682951">
    <property type="component" value="Unassembled WGS sequence"/>
</dbReference>
<comment type="similarity">
    <text evidence="2">Belongs to the cation diffusion facilitator (CDF) transporter (TC 2.A.4) family.</text>
</comment>
<feature type="transmembrane region" description="Helical" evidence="7">
    <location>
        <begin position="23"/>
        <end position="45"/>
    </location>
</feature>
<keyword evidence="3" id="KW-0813">Transport</keyword>
<dbReference type="InterPro" id="IPR058533">
    <property type="entry name" value="Cation_efflux_TM"/>
</dbReference>
<dbReference type="InterPro" id="IPR027469">
    <property type="entry name" value="Cation_efflux_TMD_sf"/>
</dbReference>
<feature type="transmembrane region" description="Helical" evidence="7">
    <location>
        <begin position="51"/>
        <end position="71"/>
    </location>
</feature>
<accession>A0ABS5HJM1</accession>
<feature type="domain" description="Cation efflux protein cytoplasmic" evidence="9">
    <location>
        <begin position="223"/>
        <end position="302"/>
    </location>
</feature>